<evidence type="ECO:0000313" key="1">
    <source>
        <dbReference type="EMBL" id="KKK93447.1"/>
    </source>
</evidence>
<comment type="caution">
    <text evidence="1">The sequence shown here is derived from an EMBL/GenBank/DDBJ whole genome shotgun (WGS) entry which is preliminary data.</text>
</comment>
<proteinExistence type="predicted"/>
<dbReference type="EMBL" id="LAZR01047771">
    <property type="protein sequence ID" value="KKK93447.1"/>
    <property type="molecule type" value="Genomic_DNA"/>
</dbReference>
<name>A0A0F8ZI22_9ZZZZ</name>
<gene>
    <name evidence="1" type="ORF">LCGC14_2692820</name>
</gene>
<accession>A0A0F8ZI22</accession>
<reference evidence="1" key="1">
    <citation type="journal article" date="2015" name="Nature">
        <title>Complex archaea that bridge the gap between prokaryotes and eukaryotes.</title>
        <authorList>
            <person name="Spang A."/>
            <person name="Saw J.H."/>
            <person name="Jorgensen S.L."/>
            <person name="Zaremba-Niedzwiedzka K."/>
            <person name="Martijn J."/>
            <person name="Lind A.E."/>
            <person name="van Eijk R."/>
            <person name="Schleper C."/>
            <person name="Guy L."/>
            <person name="Ettema T.J."/>
        </authorList>
    </citation>
    <scope>NUCLEOTIDE SEQUENCE</scope>
</reference>
<feature type="non-terminal residue" evidence="1">
    <location>
        <position position="77"/>
    </location>
</feature>
<organism evidence="1">
    <name type="scientific">marine sediment metagenome</name>
    <dbReference type="NCBI Taxonomy" id="412755"/>
    <lineage>
        <taxon>unclassified sequences</taxon>
        <taxon>metagenomes</taxon>
        <taxon>ecological metagenomes</taxon>
    </lineage>
</organism>
<dbReference type="AlphaFoldDB" id="A0A0F8ZI22"/>
<sequence>MAKFNVTTLNMATTTTKKGGIGMITAAGYQAEIIEVIGNGSGTSAPADVQHNNLLEFSTGTVSMAGATQTPGKFNQN</sequence>
<protein>
    <submittedName>
        <fullName evidence="1">Uncharacterized protein</fullName>
    </submittedName>
</protein>